<sequence length="241" mass="26427">MNHQGTSGPYGHPSQSGGGHLAYPNRTPSPRNYQQQQQHHQPQNHAKYQPGGQGQRMAPPANHQGPSGHSRPLPQIPYSPPATFEQAPGYHPMQSNHSYNSHAHPGHSDRQPYHQPPYSPHGEQSYPGGGPLPPLAQRSKSWNTPRPNSAQVNRSSSYGHSLASAYPSTHPQPPMPSHTPYQKKPYAPPQPMSYNANSQRHRERDREDECCGANTVCCCFPASCCDCCYSDRKGGGACLLC</sequence>
<keyword evidence="3" id="KW-1185">Reference proteome</keyword>
<dbReference type="Proteomes" id="UP001150925">
    <property type="component" value="Unassembled WGS sequence"/>
</dbReference>
<organism evidence="2 3">
    <name type="scientific">Dispira parvispora</name>
    <dbReference type="NCBI Taxonomy" id="1520584"/>
    <lineage>
        <taxon>Eukaryota</taxon>
        <taxon>Fungi</taxon>
        <taxon>Fungi incertae sedis</taxon>
        <taxon>Zoopagomycota</taxon>
        <taxon>Kickxellomycotina</taxon>
        <taxon>Dimargaritomycetes</taxon>
        <taxon>Dimargaritales</taxon>
        <taxon>Dimargaritaceae</taxon>
        <taxon>Dispira</taxon>
    </lineage>
</organism>
<proteinExistence type="predicted"/>
<name>A0A9W8E6V4_9FUNG</name>
<feature type="region of interest" description="Disordered" evidence="1">
    <location>
        <begin position="1"/>
        <end position="200"/>
    </location>
</feature>
<evidence type="ECO:0000313" key="2">
    <source>
        <dbReference type="EMBL" id="KAJ1964932.1"/>
    </source>
</evidence>
<accession>A0A9W8E6V4</accession>
<evidence type="ECO:0000256" key="1">
    <source>
        <dbReference type="SAM" id="MobiDB-lite"/>
    </source>
</evidence>
<feature type="compositionally biased region" description="Polar residues" evidence="1">
    <location>
        <begin position="138"/>
        <end position="159"/>
    </location>
</feature>
<feature type="compositionally biased region" description="Low complexity" evidence="1">
    <location>
        <begin position="34"/>
        <end position="45"/>
    </location>
</feature>
<evidence type="ECO:0000313" key="3">
    <source>
        <dbReference type="Proteomes" id="UP001150925"/>
    </source>
</evidence>
<dbReference type="OrthoDB" id="10368558at2759"/>
<dbReference type="EMBL" id="JANBPY010000647">
    <property type="protein sequence ID" value="KAJ1964932.1"/>
    <property type="molecule type" value="Genomic_DNA"/>
</dbReference>
<reference evidence="2" key="1">
    <citation type="submission" date="2022-07" db="EMBL/GenBank/DDBJ databases">
        <title>Phylogenomic reconstructions and comparative analyses of Kickxellomycotina fungi.</title>
        <authorList>
            <person name="Reynolds N.K."/>
            <person name="Stajich J.E."/>
            <person name="Barry K."/>
            <person name="Grigoriev I.V."/>
            <person name="Crous P."/>
            <person name="Smith M.E."/>
        </authorList>
    </citation>
    <scope>NUCLEOTIDE SEQUENCE</scope>
    <source>
        <strain evidence="2">RSA 1196</strain>
    </source>
</reference>
<protein>
    <submittedName>
        <fullName evidence="2">Uncharacterized protein</fullName>
    </submittedName>
</protein>
<comment type="caution">
    <text evidence="2">The sequence shown here is derived from an EMBL/GenBank/DDBJ whole genome shotgun (WGS) entry which is preliminary data.</text>
</comment>
<gene>
    <name evidence="2" type="ORF">IWQ62_002791</name>
</gene>
<dbReference type="AlphaFoldDB" id="A0A9W8E6V4"/>